<proteinExistence type="predicted"/>
<gene>
    <name evidence="1" type="ORF">BDK89_1190</name>
</gene>
<dbReference type="OrthoDB" id="5181113at2"/>
<organism evidence="1 2">
    <name type="scientific">Ilumatobacter fluminis</name>
    <dbReference type="NCBI Taxonomy" id="467091"/>
    <lineage>
        <taxon>Bacteria</taxon>
        <taxon>Bacillati</taxon>
        <taxon>Actinomycetota</taxon>
        <taxon>Acidimicrobiia</taxon>
        <taxon>Acidimicrobiales</taxon>
        <taxon>Ilumatobacteraceae</taxon>
        <taxon>Ilumatobacter</taxon>
    </lineage>
</organism>
<dbReference type="AlphaFoldDB" id="A0A4R7HX65"/>
<evidence type="ECO:0000313" key="1">
    <source>
        <dbReference type="EMBL" id="TDT15615.1"/>
    </source>
</evidence>
<protein>
    <recommendedName>
        <fullName evidence="3">Glyoxalase/bleomycin resistance protein/dioxygenase superfamily protein</fullName>
    </recommendedName>
</protein>
<dbReference type="EMBL" id="SOAU01000001">
    <property type="protein sequence ID" value="TDT15615.1"/>
    <property type="molecule type" value="Genomic_DNA"/>
</dbReference>
<evidence type="ECO:0008006" key="3">
    <source>
        <dbReference type="Google" id="ProtNLM"/>
    </source>
</evidence>
<sequence length="210" mass="22061">MAAGPVTRLATVDVGASADAWAALGFTTTDGVIGLRNGAIRLVTDRAGLGAIGVTGIEAPTSADGLTITPVDDLSIADHPNGARSIDHVVVMTDSLDRTSAAIEASLGLERRRLRETYTVRQAFHRFADPIDAAAAGERGCILELVENLRTPHPEFWGLVVIVDDIDALHGAQPDLVAPPKTAVQPGRRIATVRREADLGTAVAFMTPSR</sequence>
<reference evidence="1 2" key="1">
    <citation type="submission" date="2019-03" db="EMBL/GenBank/DDBJ databases">
        <title>Sequencing the genomes of 1000 actinobacteria strains.</title>
        <authorList>
            <person name="Klenk H.-P."/>
        </authorList>
    </citation>
    <scope>NUCLEOTIDE SEQUENCE [LARGE SCALE GENOMIC DNA]</scope>
    <source>
        <strain evidence="1 2">DSM 18936</strain>
    </source>
</reference>
<comment type="caution">
    <text evidence="1">The sequence shown here is derived from an EMBL/GenBank/DDBJ whole genome shotgun (WGS) entry which is preliminary data.</text>
</comment>
<keyword evidence="2" id="KW-1185">Reference proteome</keyword>
<dbReference type="RefSeq" id="WP_133868053.1">
    <property type="nucleotide sequence ID" value="NZ_SOAU01000001.1"/>
</dbReference>
<dbReference type="InterPro" id="IPR029068">
    <property type="entry name" value="Glyas_Bleomycin-R_OHBP_Dase"/>
</dbReference>
<dbReference type="SUPFAM" id="SSF54593">
    <property type="entry name" value="Glyoxalase/Bleomycin resistance protein/Dihydroxybiphenyl dioxygenase"/>
    <property type="match status" value="1"/>
</dbReference>
<dbReference type="Proteomes" id="UP000294558">
    <property type="component" value="Unassembled WGS sequence"/>
</dbReference>
<accession>A0A4R7HX65</accession>
<name>A0A4R7HX65_9ACTN</name>
<evidence type="ECO:0000313" key="2">
    <source>
        <dbReference type="Proteomes" id="UP000294558"/>
    </source>
</evidence>